<dbReference type="STRING" id="224013.ACX27_24060"/>
<dbReference type="Proteomes" id="UP000062645">
    <property type="component" value="Chromosome"/>
</dbReference>
<sequence length="66" mass="7452">MYGDRVDDYKAAANKGSSLDYPNTNPVFAEFPENKGEFYEKILGEDKRSQPQKVKLPQRLSVAKAT</sequence>
<evidence type="ECO:0000256" key="1">
    <source>
        <dbReference type="SAM" id="MobiDB-lite"/>
    </source>
</evidence>
<organism evidence="2 3">
    <name type="scientific">Nostoc piscinale CENA21</name>
    <dbReference type="NCBI Taxonomy" id="224013"/>
    <lineage>
        <taxon>Bacteria</taxon>
        <taxon>Bacillati</taxon>
        <taxon>Cyanobacteriota</taxon>
        <taxon>Cyanophyceae</taxon>
        <taxon>Nostocales</taxon>
        <taxon>Nostocaceae</taxon>
        <taxon>Nostoc</taxon>
    </lineage>
</organism>
<proteinExistence type="predicted"/>
<name>A0A0M4TXA3_9NOSO</name>
<dbReference type="EMBL" id="CP012036">
    <property type="protein sequence ID" value="ALF55206.1"/>
    <property type="molecule type" value="Genomic_DNA"/>
</dbReference>
<keyword evidence="3" id="KW-1185">Reference proteome</keyword>
<reference evidence="3" key="1">
    <citation type="submission" date="2015-07" db="EMBL/GenBank/DDBJ databases">
        <title>Genome Of Nitrogen-Fixing Cyanobacterium Nostoc piscinale CENA21 From Solimoes/Amazon River Floodplain Sediments And Comparative Genomics To Uncover Biosynthetic Natural Products Potential.</title>
        <authorList>
            <person name="Leao T.F."/>
            <person name="Leao P.N."/>
            <person name="Guimaraes P.I."/>
            <person name="de Melo A.G.C."/>
            <person name="Ramos R.T.J."/>
            <person name="Silva A."/>
            <person name="Fiore M.F."/>
            <person name="Schneider M.P.C."/>
        </authorList>
    </citation>
    <scope>NUCLEOTIDE SEQUENCE [LARGE SCALE GENOMIC DNA]</scope>
    <source>
        <strain evidence="3">CENA21</strain>
    </source>
</reference>
<evidence type="ECO:0000313" key="2">
    <source>
        <dbReference type="EMBL" id="ALF55206.1"/>
    </source>
</evidence>
<dbReference type="KEGG" id="npz:ACX27_24060"/>
<dbReference type="PATRIC" id="fig|224013.5.peg.5774"/>
<gene>
    <name evidence="2" type="ORF">ACX27_24060</name>
</gene>
<evidence type="ECO:0000313" key="3">
    <source>
        <dbReference type="Proteomes" id="UP000062645"/>
    </source>
</evidence>
<reference evidence="2 3" key="2">
    <citation type="journal article" date="2016" name="Genome Announc.">
        <title>Draft Genome Sequence of the N2-Fixing Cyanobacterium Nostoc piscinale CENA21, Isolated from the Brazilian Amazon Floodplain.</title>
        <authorList>
            <person name="Leao T."/>
            <person name="Guimaraes P.I."/>
            <person name="de Melo A.G."/>
            <person name="Ramos R.T."/>
            <person name="Leao P.N."/>
            <person name="Silva A."/>
            <person name="Fiore M.F."/>
            <person name="Schneider M.P."/>
        </authorList>
    </citation>
    <scope>NUCLEOTIDE SEQUENCE [LARGE SCALE GENOMIC DNA]</scope>
    <source>
        <strain evidence="2 3">CENA21</strain>
    </source>
</reference>
<feature type="region of interest" description="Disordered" evidence="1">
    <location>
        <begin position="47"/>
        <end position="66"/>
    </location>
</feature>
<accession>A0A0M4TXA3</accession>
<dbReference type="AlphaFoldDB" id="A0A0M4TXA3"/>
<protein>
    <submittedName>
        <fullName evidence="2">Uncharacterized protein</fullName>
    </submittedName>
</protein>